<sequence length="1095" mass="128695">MRRLGNIISIYIYILIICGWKIVNTKKHEGEDTHNNFKVITINGSDYKVNDTSKYYIEEQDYITNYKFKNEGKCVEVRYGDSPIWKNSNKNFNIFPRGITLNFFSKTMLVEYTNNWLYIYKHKNIYELSSKIGANVVDPSEINIVTYDAFGYKVNDETQYLKRCIGYVLGYNFKQDSRCVELRYNHNIIWKHNTEECGTEYPKSMFINLYSKIIMINLADDWSYFSKNRSDPNSSKESEELNQNEDILSNIKLLTKGLDNRLRENDKNSYDIIVYKNVYEFRLKDNVCCTEVKYKNNVIWKFNENELKNNFPKAIYFNTYAKMILLDLNNNWRYFYKYKQDQTDYDNQFTYTSVSEESGKSEENKTADQAIQNYFSYYVNGKETKLISLDIASKANTNDYDYFVDVETNTSVYIPKEGCLFSVVKQKGSWNLQSPLELWSSKYDNVNNVVYSNRVVIYGSNKKEFNVEIYLINGTRANFDVEFYHSPKNKSRLETLNNLPISEQPKNITVSIENSDIGYIVDMNKLHDNKLDIKEMTSYDYRFRQNSKCIEFKIDDQSVWIKDTSENRFPKSIYYHKDLKLVFVEFNLQTFNIYKYLNNEWKLVYNNKMKVVILDINTKKTANEFEYSKSSKVGTYEAKNDYKIKTVKSNDNIIWETNDPSEFAIKVSMDPVAPLESIKYVNIFLCNGSTREYRKDGKKWIQNYEQEDLSNSYESVGSQSIEQMGGKQDQFNPNEYQELSVSSTIKQERSFDSNFLKNLRIITADDLEGTNPKENDTEKYKIELNAHSHYIIFADNSNCIEILYGNETVWKYDFNSKNTPKNLYVDLNSKMIVINLGDQNSISYKYNDIFDSGQQNNFNPPINPSYKPQDNSTILASLDLKSVEGTNEFHYFVDYESNTGIYIPKEGYLFSKVFRGGSGQSDNLWESDHYPYCNRALINPIDKDMFNLELSLINGTKINIDKNSIYPTINSDSGSKQYLLQSEYPNEVIVVTIDDSDPNNPVENDISKFVVNKSIIKDSQGLNKVSYDYRFRQNSKCIEFKIDGQSVWIKDTSENRFPKSIYYHKDLKLVFVEFNLQTFNIYKYLNNEWKLVYNT</sequence>
<dbReference type="InterPro" id="IPR036085">
    <property type="entry name" value="PAZ_dom_sf"/>
</dbReference>
<dbReference type="EMBL" id="UIVT01000004">
    <property type="protein sequence ID" value="SVP93991.1"/>
    <property type="molecule type" value="Genomic_DNA"/>
</dbReference>
<organism evidence="2">
    <name type="scientific">Theileria annulata</name>
    <dbReference type="NCBI Taxonomy" id="5874"/>
    <lineage>
        <taxon>Eukaryota</taxon>
        <taxon>Sar</taxon>
        <taxon>Alveolata</taxon>
        <taxon>Apicomplexa</taxon>
        <taxon>Aconoidasida</taxon>
        <taxon>Piroplasmida</taxon>
        <taxon>Theileriidae</taxon>
        <taxon>Theileria</taxon>
    </lineage>
</organism>
<dbReference type="EMBL" id="UIVS01000004">
    <property type="protein sequence ID" value="SVP94460.1"/>
    <property type="molecule type" value="Genomic_DNA"/>
</dbReference>
<evidence type="ECO:0000313" key="3">
    <source>
        <dbReference type="EMBL" id="SVP94460.1"/>
    </source>
</evidence>
<dbReference type="AlphaFoldDB" id="A0A3B0NCD8"/>
<dbReference type="Pfam" id="PF04385">
    <property type="entry name" value="FAINT"/>
    <property type="match status" value="3"/>
</dbReference>
<name>A0A3B0NCD8_THEAN</name>
<dbReference type="SUPFAM" id="SSF101690">
    <property type="entry name" value="PAZ domain"/>
    <property type="match status" value="1"/>
</dbReference>
<accession>A0A3B0NCD8</accession>
<keyword evidence="1" id="KW-0812">Transmembrane</keyword>
<evidence type="ECO:0000313" key="2">
    <source>
        <dbReference type="EMBL" id="SVP93991.1"/>
    </source>
</evidence>
<keyword evidence="1" id="KW-1133">Transmembrane helix</keyword>
<protein>
    <submittedName>
        <fullName evidence="2">SfiI-subtelomeric related protein family member, putative</fullName>
    </submittedName>
</protein>
<feature type="transmembrane region" description="Helical" evidence="1">
    <location>
        <begin position="7"/>
        <end position="23"/>
    </location>
</feature>
<dbReference type="VEuPathDB" id="PiroplasmaDB:TA17175"/>
<gene>
    <name evidence="2" type="ORF">TAT_000298900</name>
    <name evidence="3" type="ORF">TAV_000299000</name>
</gene>
<reference evidence="2" key="1">
    <citation type="submission" date="2018-07" db="EMBL/GenBank/DDBJ databases">
        <authorList>
            <person name="Quirk P.G."/>
            <person name="Krulwich T.A."/>
        </authorList>
    </citation>
    <scope>NUCLEOTIDE SEQUENCE</scope>
    <source>
        <strain evidence="2">Anand</strain>
    </source>
</reference>
<evidence type="ECO:0000256" key="1">
    <source>
        <dbReference type="SAM" id="Phobius"/>
    </source>
</evidence>
<dbReference type="InterPro" id="IPR007480">
    <property type="entry name" value="DUF529"/>
</dbReference>
<proteinExistence type="predicted"/>
<keyword evidence="1" id="KW-0472">Membrane</keyword>